<dbReference type="Pfam" id="PF01197">
    <property type="entry name" value="Ribosomal_L31"/>
    <property type="match status" value="1"/>
</dbReference>
<dbReference type="NCBIfam" id="NF002462">
    <property type="entry name" value="PRK01678.1"/>
    <property type="match status" value="1"/>
</dbReference>
<dbReference type="Proteomes" id="UP000249169">
    <property type="component" value="Unassembled WGS sequence"/>
</dbReference>
<dbReference type="InterPro" id="IPR002150">
    <property type="entry name" value="Ribosomal_bL31"/>
</dbReference>
<accession>A0A328C2P3</accession>
<dbReference type="GO" id="GO:0005840">
    <property type="term" value="C:ribosome"/>
    <property type="evidence" value="ECO:0007669"/>
    <property type="project" value="UniProtKB-KW"/>
</dbReference>
<dbReference type="InterPro" id="IPR042105">
    <property type="entry name" value="Ribosomal_bL31_sf"/>
</dbReference>
<dbReference type="PANTHER" id="PTHR33280:SF6">
    <property type="entry name" value="LARGE RIBOSOMAL SUBUNIT PROTEIN BL31A"/>
    <property type="match status" value="1"/>
</dbReference>
<evidence type="ECO:0000256" key="2">
    <source>
        <dbReference type="ARBA" id="ARBA00022980"/>
    </source>
</evidence>
<keyword evidence="6" id="KW-1185">Reference proteome</keyword>
<dbReference type="Gene3D" id="4.10.830.30">
    <property type="entry name" value="Ribosomal protein L31"/>
    <property type="match status" value="1"/>
</dbReference>
<proteinExistence type="inferred from homology"/>
<dbReference type="NCBIfam" id="TIGR00105">
    <property type="entry name" value="L31"/>
    <property type="match status" value="1"/>
</dbReference>
<evidence type="ECO:0000313" key="5">
    <source>
        <dbReference type="EMBL" id="RAL20061.1"/>
    </source>
</evidence>
<dbReference type="PANTHER" id="PTHR33280">
    <property type="entry name" value="50S RIBOSOMAL PROTEIN L31, CHLOROPLASTIC"/>
    <property type="match status" value="1"/>
</dbReference>
<dbReference type="GO" id="GO:0006412">
    <property type="term" value="P:translation"/>
    <property type="evidence" value="ECO:0007669"/>
    <property type="project" value="InterPro"/>
</dbReference>
<dbReference type="InterPro" id="IPR027493">
    <property type="entry name" value="Ribosomal_bL31_B"/>
</dbReference>
<evidence type="ECO:0000256" key="3">
    <source>
        <dbReference type="ARBA" id="ARBA00023274"/>
    </source>
</evidence>
<comment type="caution">
    <text evidence="5">The sequence shown here is derived from an EMBL/GenBank/DDBJ whole genome shotgun (WGS) entry which is preliminary data.</text>
</comment>
<evidence type="ECO:0000256" key="4">
    <source>
        <dbReference type="RuleBase" id="RU000564"/>
    </source>
</evidence>
<evidence type="ECO:0000313" key="6">
    <source>
        <dbReference type="Proteomes" id="UP000249169"/>
    </source>
</evidence>
<keyword evidence="2 4" id="KW-0689">Ribosomal protein</keyword>
<dbReference type="GO" id="GO:1990904">
    <property type="term" value="C:ribonucleoprotein complex"/>
    <property type="evidence" value="ECO:0007669"/>
    <property type="project" value="UniProtKB-KW"/>
</dbReference>
<gene>
    <name evidence="5" type="ORF">DL240_19045</name>
</gene>
<dbReference type="InterPro" id="IPR034704">
    <property type="entry name" value="Ribosomal_bL28/bL31-like_sf"/>
</dbReference>
<organism evidence="5 6">
    <name type="scientific">Lujinxingia litoralis</name>
    <dbReference type="NCBI Taxonomy" id="2211119"/>
    <lineage>
        <taxon>Bacteria</taxon>
        <taxon>Deltaproteobacteria</taxon>
        <taxon>Bradymonadales</taxon>
        <taxon>Lujinxingiaceae</taxon>
        <taxon>Lujinxingia</taxon>
    </lineage>
</organism>
<dbReference type="SUPFAM" id="SSF143800">
    <property type="entry name" value="L28p-like"/>
    <property type="match status" value="1"/>
</dbReference>
<dbReference type="EMBL" id="QHKO01000016">
    <property type="protein sequence ID" value="RAL20061.1"/>
    <property type="molecule type" value="Genomic_DNA"/>
</dbReference>
<keyword evidence="3 4" id="KW-0687">Ribonucleoprotein</keyword>
<dbReference type="PROSITE" id="PS01143">
    <property type="entry name" value="RIBOSOMAL_L31"/>
    <property type="match status" value="1"/>
</dbReference>
<evidence type="ECO:0000256" key="1">
    <source>
        <dbReference type="ARBA" id="ARBA00009296"/>
    </source>
</evidence>
<sequence>MKSDIHPQYNPVIFVDGEHEIITKSTMTSKETREIDGVEHYVVQVEISAYSHPFYTGKQKLMDTEGRVDRFLKRYNMTRDEAKVASGDDESSDEA</sequence>
<dbReference type="RefSeq" id="WP_111731485.1">
    <property type="nucleotide sequence ID" value="NZ_QHKO01000016.1"/>
</dbReference>
<protein>
    <recommendedName>
        <fullName evidence="4">50S ribosomal protein L31</fullName>
    </recommendedName>
</protein>
<dbReference type="PRINTS" id="PR01249">
    <property type="entry name" value="RIBOSOMALL31"/>
</dbReference>
<comment type="similarity">
    <text evidence="1">Belongs to the bacterial ribosomal protein bL31 family. Type A subfamily.</text>
</comment>
<dbReference type="OrthoDB" id="9803251at2"/>
<name>A0A328C2P3_9DELT</name>
<reference evidence="5 6" key="1">
    <citation type="submission" date="2018-05" db="EMBL/GenBank/DDBJ databases">
        <title>Lujinxingia marina gen. nov. sp. nov., a new facultative anaerobic member of the class Deltaproteobacteria, and proposal of Lujinxingaceae fam. nov.</title>
        <authorList>
            <person name="Li C.-M."/>
        </authorList>
    </citation>
    <scope>NUCLEOTIDE SEQUENCE [LARGE SCALE GENOMIC DNA]</scope>
    <source>
        <strain evidence="5 6">B210</strain>
    </source>
</reference>
<dbReference type="GO" id="GO:0003735">
    <property type="term" value="F:structural constituent of ribosome"/>
    <property type="evidence" value="ECO:0007669"/>
    <property type="project" value="InterPro"/>
</dbReference>
<dbReference type="AlphaFoldDB" id="A0A328C2P3"/>